<evidence type="ECO:0000313" key="11">
    <source>
        <dbReference type="EMBL" id="WMV09532.1"/>
    </source>
</evidence>
<evidence type="ECO:0000256" key="6">
    <source>
        <dbReference type="ARBA" id="ARBA00022741"/>
    </source>
</evidence>
<evidence type="ECO:0000313" key="12">
    <source>
        <dbReference type="Proteomes" id="UP001234989"/>
    </source>
</evidence>
<dbReference type="GO" id="GO:0005524">
    <property type="term" value="F:ATP binding"/>
    <property type="evidence" value="ECO:0007669"/>
    <property type="project" value="UniProtKB-KW"/>
</dbReference>
<keyword evidence="12" id="KW-1185">Reference proteome</keyword>
<dbReference type="SUPFAM" id="SSF81631">
    <property type="entry name" value="PAP/OAS1 substrate-binding domain"/>
    <property type="match status" value="1"/>
</dbReference>
<organism evidence="11 12">
    <name type="scientific">Solanum verrucosum</name>
    <dbReference type="NCBI Taxonomy" id="315347"/>
    <lineage>
        <taxon>Eukaryota</taxon>
        <taxon>Viridiplantae</taxon>
        <taxon>Streptophyta</taxon>
        <taxon>Embryophyta</taxon>
        <taxon>Tracheophyta</taxon>
        <taxon>Spermatophyta</taxon>
        <taxon>Magnoliopsida</taxon>
        <taxon>eudicotyledons</taxon>
        <taxon>Gunneridae</taxon>
        <taxon>Pentapetalae</taxon>
        <taxon>asterids</taxon>
        <taxon>lamiids</taxon>
        <taxon>Solanales</taxon>
        <taxon>Solanaceae</taxon>
        <taxon>Solanoideae</taxon>
        <taxon>Solaneae</taxon>
        <taxon>Solanum</taxon>
    </lineage>
</organism>
<dbReference type="PANTHER" id="PTHR10682">
    <property type="entry name" value="POLY A POLYMERASE"/>
    <property type="match status" value="1"/>
</dbReference>
<protein>
    <recommendedName>
        <fullName evidence="3">polynucleotide adenylyltransferase</fullName>
        <ecNumber evidence="3">2.7.7.19</ecNumber>
    </recommendedName>
</protein>
<evidence type="ECO:0000256" key="5">
    <source>
        <dbReference type="ARBA" id="ARBA00022679"/>
    </source>
</evidence>
<keyword evidence="7" id="KW-0067">ATP-binding</keyword>
<dbReference type="GO" id="GO:0006397">
    <property type="term" value="P:mRNA processing"/>
    <property type="evidence" value="ECO:0007669"/>
    <property type="project" value="UniProtKB-KW"/>
</dbReference>
<dbReference type="GO" id="GO:1990817">
    <property type="term" value="F:poly(A) RNA polymerase activity"/>
    <property type="evidence" value="ECO:0007669"/>
    <property type="project" value="UniProtKB-EC"/>
</dbReference>
<proteinExistence type="inferred from homology"/>
<keyword evidence="9" id="KW-0472">Membrane</keyword>
<dbReference type="Gene3D" id="3.30.70.590">
    <property type="entry name" value="Poly(A) polymerase predicted RNA binding domain"/>
    <property type="match status" value="1"/>
</dbReference>
<evidence type="ECO:0000256" key="2">
    <source>
        <dbReference type="ARBA" id="ARBA00010912"/>
    </source>
</evidence>
<dbReference type="GO" id="GO:0003723">
    <property type="term" value="F:RNA binding"/>
    <property type="evidence" value="ECO:0007669"/>
    <property type="project" value="InterPro"/>
</dbReference>
<name>A0AAF0T6E0_SOLVR</name>
<dbReference type="GO" id="GO:0005634">
    <property type="term" value="C:nucleus"/>
    <property type="evidence" value="ECO:0007669"/>
    <property type="project" value="UniProtKB-SubCell"/>
</dbReference>
<dbReference type="PANTHER" id="PTHR10682:SF39">
    <property type="entry name" value="POLY(A) POLYMERASE"/>
    <property type="match status" value="1"/>
</dbReference>
<feature type="domain" description="Poly(A) polymerase central" evidence="10">
    <location>
        <begin position="14"/>
        <end position="148"/>
    </location>
</feature>
<evidence type="ECO:0000259" key="10">
    <source>
        <dbReference type="Pfam" id="PF04928"/>
    </source>
</evidence>
<gene>
    <name evidence="11" type="ORF">MTR67_002917</name>
</gene>
<comment type="subcellular location">
    <subcellularLocation>
        <location evidence="1">Nucleus</location>
    </subcellularLocation>
</comment>
<comment type="similarity">
    <text evidence="2">Belongs to the poly(A) polymerase family.</text>
</comment>
<sequence>MSYIVLWCDILQIFQAVLRCVKLWAKKRGVYGNLLGFFGGVHLAVLSAFICQRHPTASLSALFFIFFKTFSFWPWPTPVVLQDGVAWPFIPTDKVLWMPIQLPCSPYQFCHSNIVRSTFFKIKSEFMRGHMLTKDMLRPEFDWNILFEPFPYPRKYEKFVKIFLSASDKDELGDWVGCVKSRFRCLIIKVCDLPTDLLFLCRSNLLAFVKHELYMAFCIFSPLTRKKNIWKVSGSLCLLEELLGFCDPNPTEYADVDASEPNVVFYWGLPPAMTDMINIGHVEVEFLKSTNNVYQGPTGKLKLSIVQADQLP</sequence>
<accession>A0AAF0T6E0</accession>
<feature type="transmembrane region" description="Helical" evidence="9">
    <location>
        <begin position="29"/>
        <end position="50"/>
    </location>
</feature>
<dbReference type="Gene3D" id="1.10.1410.10">
    <property type="match status" value="1"/>
</dbReference>
<keyword evidence="6" id="KW-0547">Nucleotide-binding</keyword>
<reference evidence="11" key="1">
    <citation type="submission" date="2023-08" db="EMBL/GenBank/DDBJ databases">
        <title>A de novo genome assembly of Solanum verrucosum Schlechtendal, a Mexican diploid species geographically isolated from the other diploid A-genome species in potato relatives.</title>
        <authorList>
            <person name="Hosaka K."/>
        </authorList>
    </citation>
    <scope>NUCLEOTIDE SEQUENCE</scope>
    <source>
        <tissue evidence="11">Young leaves</tissue>
    </source>
</reference>
<evidence type="ECO:0000256" key="7">
    <source>
        <dbReference type="ARBA" id="ARBA00022840"/>
    </source>
</evidence>
<dbReference type="Proteomes" id="UP001234989">
    <property type="component" value="Chromosome 1"/>
</dbReference>
<keyword evidence="5" id="KW-0808">Transferase</keyword>
<dbReference type="Pfam" id="PF04928">
    <property type="entry name" value="PAP_central"/>
    <property type="match status" value="1"/>
</dbReference>
<evidence type="ECO:0000256" key="8">
    <source>
        <dbReference type="ARBA" id="ARBA00023242"/>
    </source>
</evidence>
<dbReference type="GO" id="GO:0031123">
    <property type="term" value="P:RNA 3'-end processing"/>
    <property type="evidence" value="ECO:0007669"/>
    <property type="project" value="InterPro"/>
</dbReference>
<dbReference type="InterPro" id="IPR007012">
    <property type="entry name" value="PolA_pol_cen_dom"/>
</dbReference>
<keyword evidence="8" id="KW-0539">Nucleus</keyword>
<dbReference type="EC" id="2.7.7.19" evidence="3"/>
<dbReference type="SUPFAM" id="SSF55003">
    <property type="entry name" value="PAP/Archaeal CCA-adding enzyme, C-terminal domain"/>
    <property type="match status" value="1"/>
</dbReference>
<evidence type="ECO:0000256" key="9">
    <source>
        <dbReference type="SAM" id="Phobius"/>
    </source>
</evidence>
<dbReference type="AlphaFoldDB" id="A0AAF0T6E0"/>
<keyword evidence="9" id="KW-1133">Transmembrane helix</keyword>
<dbReference type="EMBL" id="CP133612">
    <property type="protein sequence ID" value="WMV09532.1"/>
    <property type="molecule type" value="Genomic_DNA"/>
</dbReference>
<evidence type="ECO:0000256" key="4">
    <source>
        <dbReference type="ARBA" id="ARBA00022664"/>
    </source>
</evidence>
<evidence type="ECO:0000256" key="1">
    <source>
        <dbReference type="ARBA" id="ARBA00004123"/>
    </source>
</evidence>
<keyword evidence="4" id="KW-0507">mRNA processing</keyword>
<dbReference type="InterPro" id="IPR011068">
    <property type="entry name" value="NuclTrfase_I-like_C"/>
</dbReference>
<keyword evidence="9" id="KW-0812">Transmembrane</keyword>
<evidence type="ECO:0000256" key="3">
    <source>
        <dbReference type="ARBA" id="ARBA00012388"/>
    </source>
</evidence>